<dbReference type="Pfam" id="PF04678">
    <property type="entry name" value="MCU"/>
    <property type="match status" value="1"/>
</dbReference>
<dbReference type="GO" id="GO:1990246">
    <property type="term" value="C:uniplex complex"/>
    <property type="evidence" value="ECO:0007669"/>
    <property type="project" value="TreeGrafter"/>
</dbReference>
<evidence type="ECO:0000256" key="5">
    <source>
        <dbReference type="ARBA" id="ARBA00022673"/>
    </source>
</evidence>
<reference evidence="21" key="1">
    <citation type="submission" date="2022-11" db="EMBL/GenBank/DDBJ databases">
        <authorList>
            <person name="Petersen C."/>
        </authorList>
    </citation>
    <scope>NUCLEOTIDE SEQUENCE</scope>
    <source>
        <strain evidence="21">IBT 21917</strain>
    </source>
</reference>
<evidence type="ECO:0000256" key="6">
    <source>
        <dbReference type="ARBA" id="ARBA00022692"/>
    </source>
</evidence>
<evidence type="ECO:0000256" key="8">
    <source>
        <dbReference type="ARBA" id="ARBA00022837"/>
    </source>
</evidence>
<keyword evidence="3" id="KW-0813">Transport</keyword>
<evidence type="ECO:0000256" key="16">
    <source>
        <dbReference type="ARBA" id="ARBA00044981"/>
    </source>
</evidence>
<keyword evidence="7" id="KW-0999">Mitochondrion inner membrane</keyword>
<feature type="compositionally biased region" description="Polar residues" evidence="18">
    <location>
        <begin position="120"/>
        <end position="129"/>
    </location>
</feature>
<evidence type="ECO:0000256" key="10">
    <source>
        <dbReference type="ARBA" id="ARBA00023065"/>
    </source>
</evidence>
<dbReference type="PANTHER" id="PTHR13462:SF10">
    <property type="entry name" value="CALCIUM UNIPORTER PROTEIN, MITOCHONDRIAL"/>
    <property type="match status" value="1"/>
</dbReference>
<evidence type="ECO:0000256" key="2">
    <source>
        <dbReference type="ARBA" id="ARBA00005653"/>
    </source>
</evidence>
<evidence type="ECO:0000256" key="3">
    <source>
        <dbReference type="ARBA" id="ARBA00022448"/>
    </source>
</evidence>
<reference evidence="21" key="2">
    <citation type="journal article" date="2023" name="IMA Fungus">
        <title>Comparative genomic study of the Penicillium genus elucidates a diverse pangenome and 15 lateral gene transfer events.</title>
        <authorList>
            <person name="Petersen C."/>
            <person name="Sorensen T."/>
            <person name="Nielsen M.R."/>
            <person name="Sondergaard T.E."/>
            <person name="Sorensen J.L."/>
            <person name="Fitzpatrick D.A."/>
            <person name="Frisvad J.C."/>
            <person name="Nielsen K.L."/>
        </authorList>
    </citation>
    <scope>NUCLEOTIDE SEQUENCE</scope>
    <source>
        <strain evidence="21">IBT 21917</strain>
    </source>
</reference>
<dbReference type="OrthoDB" id="278338at2759"/>
<keyword evidence="6 19" id="KW-0812">Transmembrane</keyword>
<comment type="catalytic activity">
    <reaction evidence="14">
        <text>Ca(2+)(in) = Ca(2+)(out)</text>
        <dbReference type="Rhea" id="RHEA:29671"/>
        <dbReference type="ChEBI" id="CHEBI:29108"/>
    </reaction>
</comment>
<dbReference type="GO" id="GO:0036444">
    <property type="term" value="P:calcium import into the mitochondrion"/>
    <property type="evidence" value="ECO:0007669"/>
    <property type="project" value="UniProtKB-ARBA"/>
</dbReference>
<dbReference type="InterPro" id="IPR039055">
    <property type="entry name" value="MCU_fam"/>
</dbReference>
<dbReference type="InterPro" id="IPR006769">
    <property type="entry name" value="MCU_C"/>
</dbReference>
<keyword evidence="5" id="KW-0107">Calcium channel</keyword>
<evidence type="ECO:0000256" key="1">
    <source>
        <dbReference type="ARBA" id="ARBA00004448"/>
    </source>
</evidence>
<protein>
    <recommendedName>
        <fullName evidence="16">Calcium uniporter protein, mitochondrial</fullName>
    </recommendedName>
</protein>
<evidence type="ECO:0000256" key="4">
    <source>
        <dbReference type="ARBA" id="ARBA00022568"/>
    </source>
</evidence>
<dbReference type="GO" id="GO:0051560">
    <property type="term" value="P:mitochondrial calcium ion homeostasis"/>
    <property type="evidence" value="ECO:0007669"/>
    <property type="project" value="InterPro"/>
</dbReference>
<evidence type="ECO:0000256" key="17">
    <source>
        <dbReference type="ARBA" id="ARBA00045938"/>
    </source>
</evidence>
<evidence type="ECO:0000256" key="11">
    <source>
        <dbReference type="ARBA" id="ARBA00023128"/>
    </source>
</evidence>
<organism evidence="21 22">
    <name type="scientific">Penicillium capsulatum</name>
    <dbReference type="NCBI Taxonomy" id="69766"/>
    <lineage>
        <taxon>Eukaryota</taxon>
        <taxon>Fungi</taxon>
        <taxon>Dikarya</taxon>
        <taxon>Ascomycota</taxon>
        <taxon>Pezizomycotina</taxon>
        <taxon>Eurotiomycetes</taxon>
        <taxon>Eurotiomycetidae</taxon>
        <taxon>Eurotiales</taxon>
        <taxon>Aspergillaceae</taxon>
        <taxon>Penicillium</taxon>
    </lineage>
</organism>
<keyword evidence="8" id="KW-0106">Calcium</keyword>
<comment type="similarity">
    <text evidence="2">Belongs to the MCU (TC 1.A.77) family.</text>
</comment>
<keyword evidence="10" id="KW-0406">Ion transport</keyword>
<keyword evidence="11" id="KW-0496">Mitochondrion</keyword>
<dbReference type="Proteomes" id="UP001146351">
    <property type="component" value="Unassembled WGS sequence"/>
</dbReference>
<comment type="function">
    <text evidence="17">Highly selective calcium channel localized to the inner mitochondrial membrane, which mediates calcium uptake into the mitochondrial matrix. Mitochondrial calcium homeostasis plays key roles in cellular physiology and regulates ATP production, cytoplasmic calcium signals and activation of cell death pathways. Sufficient to operate as a pore-forming channel without the need of calcium-sensor or auxiliary subunit.</text>
</comment>
<dbReference type="GO" id="GO:0015292">
    <property type="term" value="F:uniporter activity"/>
    <property type="evidence" value="ECO:0007669"/>
    <property type="project" value="TreeGrafter"/>
</dbReference>
<comment type="subunit">
    <text evidence="15">Homotetramer, assembles in a dimer or dimers configuration with two interfaces.</text>
</comment>
<evidence type="ECO:0000256" key="18">
    <source>
        <dbReference type="SAM" id="MobiDB-lite"/>
    </source>
</evidence>
<comment type="caution">
    <text evidence="21">The sequence shown here is derived from an EMBL/GenBank/DDBJ whole genome shotgun (WGS) entry which is preliminary data.</text>
</comment>
<keyword evidence="9 19" id="KW-1133">Transmembrane helix</keyword>
<evidence type="ECO:0000259" key="20">
    <source>
        <dbReference type="Pfam" id="PF04678"/>
    </source>
</evidence>
<feature type="domain" description="Calcium uniporter protein C-terminal" evidence="20">
    <location>
        <begin position="339"/>
        <end position="457"/>
    </location>
</feature>
<dbReference type="PANTHER" id="PTHR13462">
    <property type="entry name" value="CALCIUM UNIPORTER PROTEIN, MITOCHONDRIAL"/>
    <property type="match status" value="1"/>
</dbReference>
<keyword evidence="4" id="KW-0109">Calcium transport</keyword>
<keyword evidence="13" id="KW-0407">Ion channel</keyword>
<feature type="region of interest" description="Disordered" evidence="18">
    <location>
        <begin position="482"/>
        <end position="519"/>
    </location>
</feature>
<dbReference type="GO" id="GO:0005262">
    <property type="term" value="F:calcium channel activity"/>
    <property type="evidence" value="ECO:0007669"/>
    <property type="project" value="UniProtKB-KW"/>
</dbReference>
<evidence type="ECO:0000256" key="12">
    <source>
        <dbReference type="ARBA" id="ARBA00023136"/>
    </source>
</evidence>
<keyword evidence="12 19" id="KW-0472">Membrane</keyword>
<comment type="subcellular location">
    <subcellularLocation>
        <location evidence="1">Mitochondrion inner membrane</location>
        <topology evidence="1">Multi-pass membrane protein</topology>
    </subcellularLocation>
</comment>
<evidence type="ECO:0000256" key="7">
    <source>
        <dbReference type="ARBA" id="ARBA00022792"/>
    </source>
</evidence>
<evidence type="ECO:0000313" key="22">
    <source>
        <dbReference type="Proteomes" id="UP001146351"/>
    </source>
</evidence>
<dbReference type="EMBL" id="JAPQKO010000006">
    <property type="protein sequence ID" value="KAJ5155211.1"/>
    <property type="molecule type" value="Genomic_DNA"/>
</dbReference>
<evidence type="ECO:0000256" key="13">
    <source>
        <dbReference type="ARBA" id="ARBA00023303"/>
    </source>
</evidence>
<feature type="transmembrane region" description="Helical" evidence="19">
    <location>
        <begin position="368"/>
        <end position="385"/>
    </location>
</feature>
<evidence type="ECO:0000313" key="21">
    <source>
        <dbReference type="EMBL" id="KAJ5155211.1"/>
    </source>
</evidence>
<feature type="transmembrane region" description="Helical" evidence="19">
    <location>
        <begin position="405"/>
        <end position="422"/>
    </location>
</feature>
<sequence length="519" mass="59026">MRLAIRRCNSSGLRNPVYSALAIQSLRARSRILGGAWQSCRQLHVLSSTPVGVGASSAGSLRPGTGTPALATRAHRLPCGPGQIRSFKKANYVENISDNEKTEEILEALEVNDEDKDASPQRQVTNDDTPPSEEEIKKWSGDMTKGKMLTTPSRLFKLIIPLTTSDNQGLSKGIEPIAILVHPQQPLSYLERLIQSELPPIEGKHEEFRPPAVSFIALQHEDNAIKPRKRIEDDWDDMTRHNASETIPQSNGGKLERRRRSREEDVETYSYPRKTDSSLDPLGNSEPERFVRWSQATEVGDFIRDASRTREFIVTIEGAPSGLGQIRVTVPSFDERTYFLRLRMRKLSSRIRSIAEVKHKCDALAHRGAQRVAIGGFGILSVWWYSVYKLTFETELGWDTMEPVTYLVSLSTLMGGYLWFLYHNREISYKSALDFTISARQRKLYEKHNVDLQLWESLIDEGKNLRREIKSIAAEYDAEWNERADEQDERVTQALRSDSGHKNDKGKRREGKEGDEEED</sequence>
<gene>
    <name evidence="21" type="ORF">N7492_008014</name>
</gene>
<evidence type="ECO:0000256" key="15">
    <source>
        <dbReference type="ARBA" id="ARBA00044966"/>
    </source>
</evidence>
<feature type="region of interest" description="Disordered" evidence="18">
    <location>
        <begin position="111"/>
        <end position="136"/>
    </location>
</feature>
<keyword evidence="22" id="KW-1185">Reference proteome</keyword>
<feature type="region of interest" description="Disordered" evidence="18">
    <location>
        <begin position="240"/>
        <end position="284"/>
    </location>
</feature>
<name>A0A9W9HSN5_9EURO</name>
<accession>A0A9W9HSN5</accession>
<dbReference type="AlphaFoldDB" id="A0A9W9HSN5"/>
<evidence type="ECO:0000256" key="19">
    <source>
        <dbReference type="SAM" id="Phobius"/>
    </source>
</evidence>
<proteinExistence type="inferred from homology"/>
<evidence type="ECO:0000256" key="14">
    <source>
        <dbReference type="ARBA" id="ARBA00036634"/>
    </source>
</evidence>
<evidence type="ECO:0000256" key="9">
    <source>
        <dbReference type="ARBA" id="ARBA00022989"/>
    </source>
</evidence>